<name>A0AA36GH39_CYLNA</name>
<gene>
    <name evidence="1" type="ORF">CYNAS_LOCUS3006</name>
</gene>
<evidence type="ECO:0000313" key="2">
    <source>
        <dbReference type="Proteomes" id="UP001176961"/>
    </source>
</evidence>
<sequence>MLRDSMSRRGYLISAETMRSCALNSYMIQMLQLNHRHSRICIFYVFVAPSKLFIDEWETNYWRPNRDQNLHQYASVPYQSTGKKPIDYGMVSVVARTRIVTLRQYFSNSWWGMNMDYAQT</sequence>
<keyword evidence="2" id="KW-1185">Reference proteome</keyword>
<accession>A0AA36GH39</accession>
<dbReference type="Proteomes" id="UP001176961">
    <property type="component" value="Unassembled WGS sequence"/>
</dbReference>
<dbReference type="EMBL" id="CATQJL010000001">
    <property type="protein sequence ID" value="CAJ0591023.1"/>
    <property type="molecule type" value="Genomic_DNA"/>
</dbReference>
<evidence type="ECO:0000313" key="1">
    <source>
        <dbReference type="EMBL" id="CAJ0591023.1"/>
    </source>
</evidence>
<organism evidence="1 2">
    <name type="scientific">Cylicocyclus nassatus</name>
    <name type="common">Nematode worm</name>
    <dbReference type="NCBI Taxonomy" id="53992"/>
    <lineage>
        <taxon>Eukaryota</taxon>
        <taxon>Metazoa</taxon>
        <taxon>Ecdysozoa</taxon>
        <taxon>Nematoda</taxon>
        <taxon>Chromadorea</taxon>
        <taxon>Rhabditida</taxon>
        <taxon>Rhabditina</taxon>
        <taxon>Rhabditomorpha</taxon>
        <taxon>Strongyloidea</taxon>
        <taxon>Strongylidae</taxon>
        <taxon>Cylicocyclus</taxon>
    </lineage>
</organism>
<proteinExistence type="predicted"/>
<dbReference type="AlphaFoldDB" id="A0AA36GH39"/>
<comment type="caution">
    <text evidence="1">The sequence shown here is derived from an EMBL/GenBank/DDBJ whole genome shotgun (WGS) entry which is preliminary data.</text>
</comment>
<protein>
    <submittedName>
        <fullName evidence="1">Uncharacterized protein</fullName>
    </submittedName>
</protein>
<reference evidence="1" key="1">
    <citation type="submission" date="2023-07" db="EMBL/GenBank/DDBJ databases">
        <authorList>
            <consortium name="CYATHOMIX"/>
        </authorList>
    </citation>
    <scope>NUCLEOTIDE SEQUENCE</scope>
    <source>
        <strain evidence="1">N/A</strain>
    </source>
</reference>